<feature type="domain" description="Citrate transporter-like" evidence="9">
    <location>
        <begin position="20"/>
        <end position="557"/>
    </location>
</feature>
<feature type="transmembrane region" description="Helical" evidence="7">
    <location>
        <begin position="31"/>
        <end position="49"/>
    </location>
</feature>
<dbReference type="RefSeq" id="WP_309490516.1">
    <property type="nucleotide sequence ID" value="NZ_JAENIG010000009.1"/>
</dbReference>
<evidence type="ECO:0000259" key="9">
    <source>
        <dbReference type="Pfam" id="PF03600"/>
    </source>
</evidence>
<keyword evidence="4" id="KW-0677">Repeat</keyword>
<evidence type="ECO:0000256" key="2">
    <source>
        <dbReference type="ARBA" id="ARBA00022448"/>
    </source>
</evidence>
<evidence type="ECO:0000313" key="10">
    <source>
        <dbReference type="EMBL" id="MBK1855902.1"/>
    </source>
</evidence>
<dbReference type="Gene3D" id="3.30.70.1450">
    <property type="entry name" value="Regulator of K+ conductance, C-terminal domain"/>
    <property type="match status" value="2"/>
</dbReference>
<evidence type="ECO:0000313" key="11">
    <source>
        <dbReference type="Proteomes" id="UP000634206"/>
    </source>
</evidence>
<proteinExistence type="predicted"/>
<feature type="domain" description="RCK C-terminal" evidence="8">
    <location>
        <begin position="325"/>
        <end position="389"/>
    </location>
</feature>
<name>A0AAE2SF85_9BACT</name>
<feature type="transmembrane region" description="Helical" evidence="7">
    <location>
        <begin position="104"/>
        <end position="134"/>
    </location>
</feature>
<evidence type="ECO:0000256" key="4">
    <source>
        <dbReference type="ARBA" id="ARBA00022737"/>
    </source>
</evidence>
<keyword evidence="2" id="KW-0813">Transport</keyword>
<feature type="transmembrane region" description="Helical" evidence="7">
    <location>
        <begin position="592"/>
        <end position="611"/>
    </location>
</feature>
<dbReference type="Pfam" id="PF03600">
    <property type="entry name" value="CitMHS"/>
    <property type="match status" value="1"/>
</dbReference>
<comment type="caution">
    <text evidence="10">The sequence shown here is derived from an EMBL/GenBank/DDBJ whole genome shotgun (WGS) entry which is preliminary data.</text>
</comment>
<dbReference type="SUPFAM" id="SSF116726">
    <property type="entry name" value="TrkA C-terminal domain-like"/>
    <property type="match status" value="2"/>
</dbReference>
<protein>
    <submittedName>
        <fullName evidence="10">SLC13 family permease</fullName>
    </submittedName>
</protein>
<dbReference type="InterPro" id="IPR051679">
    <property type="entry name" value="DASS-Related_Transporters"/>
</dbReference>
<keyword evidence="6 7" id="KW-0472">Membrane</keyword>
<feature type="transmembrane region" description="Helical" evidence="7">
    <location>
        <begin position="551"/>
        <end position="571"/>
    </location>
</feature>
<evidence type="ECO:0000256" key="7">
    <source>
        <dbReference type="SAM" id="Phobius"/>
    </source>
</evidence>
<feature type="transmembrane region" description="Helical" evidence="7">
    <location>
        <begin position="182"/>
        <end position="203"/>
    </location>
</feature>
<feature type="transmembrane region" description="Helical" evidence="7">
    <location>
        <begin position="409"/>
        <end position="430"/>
    </location>
</feature>
<reference evidence="10" key="1">
    <citation type="submission" date="2021-01" db="EMBL/GenBank/DDBJ databases">
        <title>Modified the classification status of verrucomicrobia.</title>
        <authorList>
            <person name="Feng X."/>
        </authorList>
    </citation>
    <scope>NUCLEOTIDE SEQUENCE</scope>
    <source>
        <strain evidence="10">5K15</strain>
    </source>
</reference>
<dbReference type="Proteomes" id="UP000634206">
    <property type="component" value="Unassembled WGS sequence"/>
</dbReference>
<dbReference type="InterPro" id="IPR036721">
    <property type="entry name" value="RCK_C_sf"/>
</dbReference>
<dbReference type="EMBL" id="JAENIG010000009">
    <property type="protein sequence ID" value="MBK1855902.1"/>
    <property type="molecule type" value="Genomic_DNA"/>
</dbReference>
<gene>
    <name evidence="10" type="ORF">JIN83_13090</name>
</gene>
<evidence type="ECO:0000256" key="6">
    <source>
        <dbReference type="ARBA" id="ARBA00023136"/>
    </source>
</evidence>
<feature type="transmembrane region" description="Helical" evidence="7">
    <location>
        <begin position="502"/>
        <end position="520"/>
    </location>
</feature>
<feature type="transmembrane region" description="Helical" evidence="7">
    <location>
        <begin position="6"/>
        <end position="24"/>
    </location>
</feature>
<keyword evidence="5 7" id="KW-1133">Transmembrane helix</keyword>
<feature type="transmembrane region" description="Helical" evidence="7">
    <location>
        <begin position="146"/>
        <end position="170"/>
    </location>
</feature>
<dbReference type="GO" id="GO:0006813">
    <property type="term" value="P:potassium ion transport"/>
    <property type="evidence" value="ECO:0007669"/>
    <property type="project" value="InterPro"/>
</dbReference>
<organism evidence="10 11">
    <name type="scientific">Oceaniferula flava</name>
    <dbReference type="NCBI Taxonomy" id="2800421"/>
    <lineage>
        <taxon>Bacteria</taxon>
        <taxon>Pseudomonadati</taxon>
        <taxon>Verrucomicrobiota</taxon>
        <taxon>Verrucomicrobiia</taxon>
        <taxon>Verrucomicrobiales</taxon>
        <taxon>Verrucomicrobiaceae</taxon>
        <taxon>Oceaniferula</taxon>
    </lineage>
</organism>
<evidence type="ECO:0000259" key="8">
    <source>
        <dbReference type="Pfam" id="PF02080"/>
    </source>
</evidence>
<evidence type="ECO:0000256" key="1">
    <source>
        <dbReference type="ARBA" id="ARBA00004141"/>
    </source>
</evidence>
<dbReference type="PANTHER" id="PTHR43652:SF2">
    <property type="entry name" value="BASIC AMINO ACID ANTIPORTER YFCC-RELATED"/>
    <property type="match status" value="1"/>
</dbReference>
<feature type="transmembrane region" description="Helical" evidence="7">
    <location>
        <begin position="436"/>
        <end position="454"/>
    </location>
</feature>
<dbReference type="InterPro" id="IPR004680">
    <property type="entry name" value="Cit_transptr-like_dom"/>
</dbReference>
<dbReference type="Pfam" id="PF02080">
    <property type="entry name" value="TrkA_C"/>
    <property type="match status" value="1"/>
</dbReference>
<keyword evidence="3 7" id="KW-0812">Transmembrane</keyword>
<accession>A0AAE2SF85</accession>
<evidence type="ECO:0000256" key="3">
    <source>
        <dbReference type="ARBA" id="ARBA00022692"/>
    </source>
</evidence>
<feature type="transmembrane region" description="Helical" evidence="7">
    <location>
        <begin position="466"/>
        <end position="490"/>
    </location>
</feature>
<dbReference type="GO" id="GO:0008324">
    <property type="term" value="F:monoatomic cation transmembrane transporter activity"/>
    <property type="evidence" value="ECO:0007669"/>
    <property type="project" value="InterPro"/>
</dbReference>
<evidence type="ECO:0000256" key="5">
    <source>
        <dbReference type="ARBA" id="ARBA00022989"/>
    </source>
</evidence>
<feature type="transmembrane region" description="Helical" evidence="7">
    <location>
        <begin position="527"/>
        <end position="545"/>
    </location>
</feature>
<keyword evidence="11" id="KW-1185">Reference proteome</keyword>
<sequence length="616" mass="67353">MLIFETWQQGFLAALVVLVFICFVKEWISAELVALSALLACVMTGILSVDVEDPYNALKVFSHPAPITVACMFVLSAALERTGVIEALGNWFEKLAGSSPVKMLVVMMSLVAFLSGFVNNTPVVVVFMPIVLGICRRREYTASKYLIPLSYAAIVGGTMTIIGTSTNLIATGIAEKKGLEGFTMFSITPLGLVFVATAFIYMLTIGKKLLPTRVTLATLLDNENSREFITHAYVRKESDLDGKAFPETDLAKMKKARVLEVLRDGRRLRRPLNEIIFQAGDEIVFKGVLEGVMDVSQTEGIDVRGKESAGLEGIRTESALLMEGIIGPESTMTGKSLKELNFRQRFGVLILAVHRRGRNLRERFEDEKLAFGDTLLVQGPTEKMRTLFRQRDFINLSEPNHTTFRRSKAPIAICALLLFMIVGAIGGNFGIPRIPIVQLAITGALLVLVTRCVQPQEAYRAIEWKVVFLIFGMLGLGMAIERSGLAQLIANGMTNGLGIENPYLMLALMYLLSAVMTEIISNNAVAVLLTPLAIVVANTLSLTIGEPVSPIPFVIAVMFGSSASFSTPIGYQTNTFVYGAGGYKFGDFFRAGFPLAVILWLMASCLIPLLWPFDAV</sequence>
<dbReference type="AlphaFoldDB" id="A0AAE2SF85"/>
<comment type="subcellular location">
    <subcellularLocation>
        <location evidence="1">Membrane</location>
        <topology evidence="1">Multi-pass membrane protein</topology>
    </subcellularLocation>
</comment>
<dbReference type="GO" id="GO:0005886">
    <property type="term" value="C:plasma membrane"/>
    <property type="evidence" value="ECO:0007669"/>
    <property type="project" value="TreeGrafter"/>
</dbReference>
<dbReference type="PANTHER" id="PTHR43652">
    <property type="entry name" value="BASIC AMINO ACID ANTIPORTER YFCC-RELATED"/>
    <property type="match status" value="1"/>
</dbReference>
<dbReference type="InterPro" id="IPR006037">
    <property type="entry name" value="RCK_C"/>
</dbReference>